<dbReference type="PROSITE" id="PS51186">
    <property type="entry name" value="GNAT"/>
    <property type="match status" value="1"/>
</dbReference>
<evidence type="ECO:0000259" key="1">
    <source>
        <dbReference type="PROSITE" id="PS51186"/>
    </source>
</evidence>
<accession>A0AAD9GFS5</accession>
<dbReference type="Gene3D" id="3.40.630.30">
    <property type="match status" value="1"/>
</dbReference>
<feature type="domain" description="N-acetyltransferase" evidence="1">
    <location>
        <begin position="68"/>
        <end position="225"/>
    </location>
</feature>
<protein>
    <recommendedName>
        <fullName evidence="1">N-acetyltransferase domain-containing protein</fullName>
    </recommendedName>
</protein>
<dbReference type="AlphaFoldDB" id="A0AAD9GFS5"/>
<reference evidence="2" key="1">
    <citation type="submission" date="2023-08" db="EMBL/GenBank/DDBJ databases">
        <title>Reference Genome Resource for the Citrus Pathogen Phytophthora citrophthora.</title>
        <authorList>
            <person name="Moller H."/>
            <person name="Coetzee B."/>
            <person name="Rose L.J."/>
            <person name="Van Niekerk J.M."/>
        </authorList>
    </citation>
    <scope>NUCLEOTIDE SEQUENCE</scope>
    <source>
        <strain evidence="2">STE-U-9442</strain>
    </source>
</reference>
<sequence>MEAKDDSMTLSCGVCGHVHEQGVKCSICGHTGKSRSYRCFQIEFTAFEFTVQRFDCQGQDEAVAGTLAALERANLGLWTFIKLLRGRIFPNTANVLPDDPTSRHLVSFGEEVLQMAVDGRVGDGPMGVARWRPASEESGSQVAIIEHFGILESKRRQGYAKRFLHAVVQDIEAVYAEQPTRPQALVAYVQQDDSFAAMKLFQSIGFQPASQVEDNSLLRMRMAWGCSRG</sequence>
<gene>
    <name evidence="2" type="ORF">P3T76_009457</name>
</gene>
<proteinExistence type="predicted"/>
<organism evidence="2 3">
    <name type="scientific">Phytophthora citrophthora</name>
    <dbReference type="NCBI Taxonomy" id="4793"/>
    <lineage>
        <taxon>Eukaryota</taxon>
        <taxon>Sar</taxon>
        <taxon>Stramenopiles</taxon>
        <taxon>Oomycota</taxon>
        <taxon>Peronosporomycetes</taxon>
        <taxon>Peronosporales</taxon>
        <taxon>Peronosporaceae</taxon>
        <taxon>Phytophthora</taxon>
    </lineage>
</organism>
<dbReference type="GO" id="GO:0016747">
    <property type="term" value="F:acyltransferase activity, transferring groups other than amino-acyl groups"/>
    <property type="evidence" value="ECO:0007669"/>
    <property type="project" value="InterPro"/>
</dbReference>
<dbReference type="InterPro" id="IPR000182">
    <property type="entry name" value="GNAT_dom"/>
</dbReference>
<dbReference type="InterPro" id="IPR016181">
    <property type="entry name" value="Acyl_CoA_acyltransferase"/>
</dbReference>
<dbReference type="Proteomes" id="UP001259832">
    <property type="component" value="Unassembled WGS sequence"/>
</dbReference>
<name>A0AAD9GFS5_9STRA</name>
<comment type="caution">
    <text evidence="2">The sequence shown here is derived from an EMBL/GenBank/DDBJ whole genome shotgun (WGS) entry which is preliminary data.</text>
</comment>
<evidence type="ECO:0000313" key="2">
    <source>
        <dbReference type="EMBL" id="KAK1937720.1"/>
    </source>
</evidence>
<evidence type="ECO:0000313" key="3">
    <source>
        <dbReference type="Proteomes" id="UP001259832"/>
    </source>
</evidence>
<keyword evidence="3" id="KW-1185">Reference proteome</keyword>
<dbReference type="EMBL" id="JASMQC010000019">
    <property type="protein sequence ID" value="KAK1937720.1"/>
    <property type="molecule type" value="Genomic_DNA"/>
</dbReference>
<dbReference type="SUPFAM" id="SSF55729">
    <property type="entry name" value="Acyl-CoA N-acyltransferases (Nat)"/>
    <property type="match status" value="1"/>
</dbReference>